<evidence type="ECO:0000313" key="2">
    <source>
        <dbReference type="EMBL" id="NRF70259.1"/>
    </source>
</evidence>
<dbReference type="RefSeq" id="WP_173128926.1">
    <property type="nucleotide sequence ID" value="NZ_JABRWJ010000008.1"/>
</dbReference>
<comment type="caution">
    <text evidence="2">The sequence shown here is derived from an EMBL/GenBank/DDBJ whole genome shotgun (WGS) entry which is preliminary data.</text>
</comment>
<protein>
    <submittedName>
        <fullName evidence="2">GNAT family N-acetyltransferase</fullName>
    </submittedName>
</protein>
<accession>A0ABX2ENW6</accession>
<reference evidence="2 3" key="1">
    <citation type="submission" date="2020-05" db="EMBL/GenBank/DDBJ databases">
        <title>Aquincola sp. isolate from soil.</title>
        <authorList>
            <person name="Han J."/>
            <person name="Kim D.-U."/>
        </authorList>
    </citation>
    <scope>NUCLEOTIDE SEQUENCE [LARGE SCALE GENOMIC DNA]</scope>
    <source>
        <strain evidence="2 3">S2</strain>
    </source>
</reference>
<gene>
    <name evidence="2" type="ORF">HLB44_24940</name>
</gene>
<dbReference type="EMBL" id="JABRWJ010000008">
    <property type="protein sequence ID" value="NRF70259.1"/>
    <property type="molecule type" value="Genomic_DNA"/>
</dbReference>
<dbReference type="InterPro" id="IPR000182">
    <property type="entry name" value="GNAT_dom"/>
</dbReference>
<proteinExistence type="predicted"/>
<evidence type="ECO:0000313" key="3">
    <source>
        <dbReference type="Proteomes" id="UP000737171"/>
    </source>
</evidence>
<evidence type="ECO:0000259" key="1">
    <source>
        <dbReference type="PROSITE" id="PS51186"/>
    </source>
</evidence>
<dbReference type="InterPro" id="IPR016181">
    <property type="entry name" value="Acyl_CoA_acyltransferase"/>
</dbReference>
<dbReference type="CDD" id="cd04301">
    <property type="entry name" value="NAT_SF"/>
    <property type="match status" value="1"/>
</dbReference>
<dbReference type="PANTHER" id="PTHR43138:SF1">
    <property type="entry name" value="N-ACETYLTRANSFERASE ACA1"/>
    <property type="match status" value="1"/>
</dbReference>
<dbReference type="PROSITE" id="PS51186">
    <property type="entry name" value="GNAT"/>
    <property type="match status" value="1"/>
</dbReference>
<name>A0ABX2ENW6_9BURK</name>
<dbReference type="InterPro" id="IPR052742">
    <property type="entry name" value="Mito_N-acetyltransferase"/>
</dbReference>
<dbReference type="Pfam" id="PF00583">
    <property type="entry name" value="Acetyltransf_1"/>
    <property type="match status" value="1"/>
</dbReference>
<dbReference type="SUPFAM" id="SSF55729">
    <property type="entry name" value="Acyl-CoA N-acyltransferases (Nat)"/>
    <property type="match status" value="1"/>
</dbReference>
<organism evidence="2 3">
    <name type="scientific">Pseudaquabacterium terrae</name>
    <dbReference type="NCBI Taxonomy" id="2732868"/>
    <lineage>
        <taxon>Bacteria</taxon>
        <taxon>Pseudomonadati</taxon>
        <taxon>Pseudomonadota</taxon>
        <taxon>Betaproteobacteria</taxon>
        <taxon>Burkholderiales</taxon>
        <taxon>Sphaerotilaceae</taxon>
        <taxon>Pseudaquabacterium</taxon>
    </lineage>
</organism>
<sequence length="162" mass="18016">MTVRPFQDADWPQLWPLLRDTFAAGDTYAFAPDSSEAEIRKAWIDAPQSTWLACAADGRLLGTYILKPNQPGLGGHVCNCGYVVAPEARGQGIASAMCEHSQDEARRQGFRAMQFNLVVSTNEGAVRLWRKLGFHIVGTLPRAFRHAQRGYVDAYVMFKTLV</sequence>
<dbReference type="Proteomes" id="UP000737171">
    <property type="component" value="Unassembled WGS sequence"/>
</dbReference>
<dbReference type="PANTHER" id="PTHR43138">
    <property type="entry name" value="ACETYLTRANSFERASE, GNAT FAMILY"/>
    <property type="match status" value="1"/>
</dbReference>
<feature type="domain" description="N-acetyltransferase" evidence="1">
    <location>
        <begin position="1"/>
        <end position="162"/>
    </location>
</feature>
<keyword evidence="3" id="KW-1185">Reference proteome</keyword>
<dbReference type="Gene3D" id="3.40.630.30">
    <property type="match status" value="1"/>
</dbReference>